<evidence type="ECO:0000313" key="2">
    <source>
        <dbReference type="Proteomes" id="UP000499080"/>
    </source>
</evidence>
<keyword evidence="2" id="KW-1185">Reference proteome</keyword>
<dbReference type="Proteomes" id="UP000499080">
    <property type="component" value="Unassembled WGS sequence"/>
</dbReference>
<accession>A0A4Y2MSX1</accession>
<dbReference type="EMBL" id="BGPR01007712">
    <property type="protein sequence ID" value="GBN28937.1"/>
    <property type="molecule type" value="Genomic_DNA"/>
</dbReference>
<dbReference type="OrthoDB" id="415822at2759"/>
<dbReference type="AlphaFoldDB" id="A0A4Y2MSX1"/>
<evidence type="ECO:0000313" key="1">
    <source>
        <dbReference type="EMBL" id="GBN28937.1"/>
    </source>
</evidence>
<comment type="caution">
    <text evidence="1">The sequence shown here is derived from an EMBL/GenBank/DDBJ whole genome shotgun (WGS) entry which is preliminary data.</text>
</comment>
<organism evidence="1 2">
    <name type="scientific">Araneus ventricosus</name>
    <name type="common">Orbweaver spider</name>
    <name type="synonym">Epeira ventricosa</name>
    <dbReference type="NCBI Taxonomy" id="182803"/>
    <lineage>
        <taxon>Eukaryota</taxon>
        <taxon>Metazoa</taxon>
        <taxon>Ecdysozoa</taxon>
        <taxon>Arthropoda</taxon>
        <taxon>Chelicerata</taxon>
        <taxon>Arachnida</taxon>
        <taxon>Araneae</taxon>
        <taxon>Araneomorphae</taxon>
        <taxon>Entelegynae</taxon>
        <taxon>Araneoidea</taxon>
        <taxon>Araneidae</taxon>
        <taxon>Araneus</taxon>
    </lineage>
</organism>
<protein>
    <submittedName>
        <fullName evidence="1">Uncharacterized protein</fullName>
    </submittedName>
</protein>
<gene>
    <name evidence="1" type="ORF">AVEN_262202_1</name>
</gene>
<name>A0A4Y2MSX1_ARAVE</name>
<reference evidence="1 2" key="1">
    <citation type="journal article" date="2019" name="Sci. Rep.">
        <title>Orb-weaving spider Araneus ventricosus genome elucidates the spidroin gene catalogue.</title>
        <authorList>
            <person name="Kono N."/>
            <person name="Nakamura H."/>
            <person name="Ohtoshi R."/>
            <person name="Moran D.A.P."/>
            <person name="Shinohara A."/>
            <person name="Yoshida Y."/>
            <person name="Fujiwara M."/>
            <person name="Mori M."/>
            <person name="Tomita M."/>
            <person name="Arakawa K."/>
        </authorList>
    </citation>
    <scope>NUCLEOTIDE SEQUENCE [LARGE SCALE GENOMIC DNA]</scope>
</reference>
<sequence>MRELLTKAWQELWNSSINARFLFGIFPEVSSNRCYGDFYTINQILTTYGPFSLHQNKYFGKSSACVCGLDEGTVSRIYGCPRFRLIREKFFPPDFHLLGYLDLILNKRACEGLKEIVTLLLRDSLG</sequence>
<proteinExistence type="predicted"/>